<dbReference type="STRING" id="1042311.A0A2T3Z616"/>
<sequence length="653" mass="70722">MFCYIQLILLFFVYLFGPCNADTLLPKNHFVARRNLNELLGAAFPVQVHIAISQNNVDLAIDSLLKVSDPTSPEYGQHWSAEKVATTFVPPRQSTKSVTDWLSKLGIPPARLSSSHAGGHFLIRSTLGEVERIFNITCSYESGRTNKLKCTDYTIPTSVSHLVDYLTISGPRVPQSTLNVTRKKRGPELGAQSRHQTQDKIKLSNSASVNCSIYTIPSCLTELYNIPPNTNKTANASNTFGIYEIAWMTWLPEDLDKFFGLFRPDLVGQRPVVDSIDGGYLQTSYNLTPFNLEADLDFQYAMALTSPATVLDIQVGDEFVSGDINNMLAAFDRYYCGSLDSSLDPQYPDPQPGGYNKTDCGNVTPPKVLSISYTDPEDKFPIAYLKRQCIEFLKLGLMGVTVVASSGDYGPASGYSPGTCINKTTGVSNATTGEFSPQWPAACPWITSVGGTQRLTQSTGGNGSVTGTTNVIRNTQTADEETAFNVVLPGVQSTSGGGFSNVFPVPAYQHKAISTYFDRRHEGAHLASLQENGFLNLTRAGRGFPDVSALASTYLVYVEGVLETVYGTSASAPVFASIITLINNERLNAGKAPVGFINPVLYAHPDALNDIKTGVSLGCGANPAFRATEGWDAVTGLGSPDFARLKDVFMNIL</sequence>
<feature type="domain" description="Peptidase S53" evidence="10">
    <location>
        <begin position="214"/>
        <end position="652"/>
    </location>
</feature>
<comment type="cofactor">
    <cofactor evidence="8">
        <name>Ca(2+)</name>
        <dbReference type="ChEBI" id="CHEBI:29108"/>
    </cofactor>
    <text evidence="8">Binds 1 Ca(2+) ion per subunit.</text>
</comment>
<evidence type="ECO:0000256" key="1">
    <source>
        <dbReference type="ARBA" id="ARBA00004239"/>
    </source>
</evidence>
<dbReference type="SMART" id="SM00944">
    <property type="entry name" value="Pro-kuma_activ"/>
    <property type="match status" value="1"/>
</dbReference>
<dbReference type="PANTHER" id="PTHR14218">
    <property type="entry name" value="PROTEASE S8 TRIPEPTIDYL PEPTIDASE I CLN2"/>
    <property type="match status" value="1"/>
</dbReference>
<dbReference type="CDD" id="cd04056">
    <property type="entry name" value="Peptidases_S53"/>
    <property type="match status" value="1"/>
</dbReference>
<dbReference type="Pfam" id="PF09286">
    <property type="entry name" value="Pro-kuma_activ"/>
    <property type="match status" value="1"/>
</dbReference>
<evidence type="ECO:0000256" key="4">
    <source>
        <dbReference type="ARBA" id="ARBA00022801"/>
    </source>
</evidence>
<feature type="binding site" evidence="8">
    <location>
        <position position="632"/>
    </location>
    <ligand>
        <name>Ca(2+)</name>
        <dbReference type="ChEBI" id="CHEBI:29108"/>
    </ligand>
</feature>
<dbReference type="OrthoDB" id="409122at2759"/>
<keyword evidence="9" id="KW-0732">Signal</keyword>
<accession>A0A2T3Z616</accession>
<feature type="binding site" evidence="8">
    <location>
        <position position="610"/>
    </location>
    <ligand>
        <name>Ca(2+)</name>
        <dbReference type="ChEBI" id="CHEBI:29108"/>
    </ligand>
</feature>
<evidence type="ECO:0000256" key="7">
    <source>
        <dbReference type="ARBA" id="ARBA00023145"/>
    </source>
</evidence>
<dbReference type="GO" id="GO:0008240">
    <property type="term" value="F:tripeptidyl-peptidase activity"/>
    <property type="evidence" value="ECO:0007669"/>
    <property type="project" value="TreeGrafter"/>
</dbReference>
<feature type="active site" description="Charge relay system" evidence="8">
    <location>
        <position position="297"/>
    </location>
</feature>
<evidence type="ECO:0000256" key="6">
    <source>
        <dbReference type="ARBA" id="ARBA00022837"/>
    </source>
</evidence>
<dbReference type="Proteomes" id="UP000240493">
    <property type="component" value="Unassembled WGS sequence"/>
</dbReference>
<feature type="chain" id="PRO_5015653544" description="Peptidase S53 domain-containing protein" evidence="9">
    <location>
        <begin position="22"/>
        <end position="653"/>
    </location>
</feature>
<feature type="active site" description="Charge relay system" evidence="8">
    <location>
        <position position="569"/>
    </location>
</feature>
<protein>
    <recommendedName>
        <fullName evidence="10">Peptidase S53 domain-containing protein</fullName>
    </recommendedName>
</protein>
<keyword evidence="4 8" id="KW-0378">Hydrolase</keyword>
<dbReference type="InterPro" id="IPR036852">
    <property type="entry name" value="Peptidase_S8/S53_dom_sf"/>
</dbReference>
<keyword evidence="6 8" id="KW-0106">Calcium</keyword>
<organism evidence="11 12">
    <name type="scientific">Trichoderma asperellum (strain ATCC 204424 / CBS 433.97 / NBRC 101777)</name>
    <dbReference type="NCBI Taxonomy" id="1042311"/>
    <lineage>
        <taxon>Eukaryota</taxon>
        <taxon>Fungi</taxon>
        <taxon>Dikarya</taxon>
        <taxon>Ascomycota</taxon>
        <taxon>Pezizomycotina</taxon>
        <taxon>Sordariomycetes</taxon>
        <taxon>Hypocreomycetidae</taxon>
        <taxon>Hypocreales</taxon>
        <taxon>Hypocreaceae</taxon>
        <taxon>Trichoderma</taxon>
    </lineage>
</organism>
<comment type="subcellular location">
    <subcellularLocation>
        <location evidence="1">Secreted</location>
        <location evidence="1">Extracellular space</location>
    </subcellularLocation>
</comment>
<keyword evidence="3 8" id="KW-0479">Metal-binding</keyword>
<evidence type="ECO:0000256" key="3">
    <source>
        <dbReference type="ARBA" id="ARBA00022723"/>
    </source>
</evidence>
<dbReference type="EMBL" id="KZ679263">
    <property type="protein sequence ID" value="PTB40237.1"/>
    <property type="molecule type" value="Genomic_DNA"/>
</dbReference>
<evidence type="ECO:0000256" key="8">
    <source>
        <dbReference type="PROSITE-ProRule" id="PRU01032"/>
    </source>
</evidence>
<evidence type="ECO:0000259" key="10">
    <source>
        <dbReference type="PROSITE" id="PS51695"/>
    </source>
</evidence>
<dbReference type="InterPro" id="IPR030400">
    <property type="entry name" value="Sedolisin_dom"/>
</dbReference>
<evidence type="ECO:0000313" key="11">
    <source>
        <dbReference type="EMBL" id="PTB40237.1"/>
    </source>
</evidence>
<dbReference type="GO" id="GO:0004252">
    <property type="term" value="F:serine-type endopeptidase activity"/>
    <property type="evidence" value="ECO:0007669"/>
    <property type="project" value="UniProtKB-UniRule"/>
</dbReference>
<dbReference type="GO" id="GO:0046872">
    <property type="term" value="F:metal ion binding"/>
    <property type="evidence" value="ECO:0007669"/>
    <property type="project" value="UniProtKB-UniRule"/>
</dbReference>
<proteinExistence type="predicted"/>
<gene>
    <name evidence="11" type="ORF">M441DRAFT_141890</name>
</gene>
<evidence type="ECO:0000256" key="9">
    <source>
        <dbReference type="SAM" id="SignalP"/>
    </source>
</evidence>
<keyword evidence="7" id="KW-0865">Zymogen</keyword>
<dbReference type="SUPFAM" id="SSF52743">
    <property type="entry name" value="Subtilisin-like"/>
    <property type="match status" value="1"/>
</dbReference>
<feature type="binding site" evidence="8">
    <location>
        <position position="630"/>
    </location>
    <ligand>
        <name>Ca(2+)</name>
        <dbReference type="ChEBI" id="CHEBI:29108"/>
    </ligand>
</feature>
<dbReference type="SUPFAM" id="SSF54897">
    <property type="entry name" value="Protease propeptides/inhibitors"/>
    <property type="match status" value="1"/>
</dbReference>
<keyword evidence="5 8" id="KW-0720">Serine protease</keyword>
<name>A0A2T3Z616_TRIA4</name>
<dbReference type="PROSITE" id="PS51695">
    <property type="entry name" value="SEDOLISIN"/>
    <property type="match status" value="1"/>
</dbReference>
<dbReference type="InterPro" id="IPR015366">
    <property type="entry name" value="S53_propep"/>
</dbReference>
<evidence type="ECO:0000256" key="2">
    <source>
        <dbReference type="ARBA" id="ARBA00022670"/>
    </source>
</evidence>
<keyword evidence="2 8" id="KW-0645">Protease</keyword>
<dbReference type="AlphaFoldDB" id="A0A2T3Z616"/>
<dbReference type="CDD" id="cd11377">
    <property type="entry name" value="Pro-peptidase_S53"/>
    <property type="match status" value="1"/>
</dbReference>
<dbReference type="InterPro" id="IPR050819">
    <property type="entry name" value="Tripeptidyl-peptidase_I"/>
</dbReference>
<reference evidence="11 12" key="1">
    <citation type="submission" date="2016-07" db="EMBL/GenBank/DDBJ databases">
        <title>Multiple horizontal gene transfer events from other fungi enriched the ability of initially mycotrophic Trichoderma (Ascomycota) to feed on dead plant biomass.</title>
        <authorList>
            <consortium name="DOE Joint Genome Institute"/>
            <person name="Aerts A."/>
            <person name="Atanasova L."/>
            <person name="Chenthamara K."/>
            <person name="Zhang J."/>
            <person name="Grujic M."/>
            <person name="Henrissat B."/>
            <person name="Kuo A."/>
            <person name="Salamov A."/>
            <person name="Lipzen A."/>
            <person name="Labutti K."/>
            <person name="Barry K."/>
            <person name="Miao Y."/>
            <person name="Rahimi M.J."/>
            <person name="Shen Q."/>
            <person name="Grigoriev I.V."/>
            <person name="Kubicek C.P."/>
            <person name="Druzhinina I.S."/>
        </authorList>
    </citation>
    <scope>NUCLEOTIDE SEQUENCE [LARGE SCALE GENOMIC DNA]</scope>
    <source>
        <strain evidence="11 12">CBS 433.97</strain>
    </source>
</reference>
<keyword evidence="12" id="KW-1185">Reference proteome</keyword>
<feature type="binding site" evidence="8">
    <location>
        <position position="611"/>
    </location>
    <ligand>
        <name>Ca(2+)</name>
        <dbReference type="ChEBI" id="CHEBI:29108"/>
    </ligand>
</feature>
<dbReference type="GO" id="GO:0005576">
    <property type="term" value="C:extracellular region"/>
    <property type="evidence" value="ECO:0007669"/>
    <property type="project" value="UniProtKB-SubCell"/>
</dbReference>
<feature type="active site" description="Charge relay system" evidence="8">
    <location>
        <position position="293"/>
    </location>
</feature>
<feature type="signal peptide" evidence="9">
    <location>
        <begin position="1"/>
        <end position="21"/>
    </location>
</feature>
<dbReference type="GO" id="GO:0006508">
    <property type="term" value="P:proteolysis"/>
    <property type="evidence" value="ECO:0007669"/>
    <property type="project" value="UniProtKB-KW"/>
</dbReference>
<evidence type="ECO:0000313" key="12">
    <source>
        <dbReference type="Proteomes" id="UP000240493"/>
    </source>
</evidence>
<dbReference type="Gene3D" id="3.40.50.200">
    <property type="entry name" value="Peptidase S8/S53 domain"/>
    <property type="match status" value="1"/>
</dbReference>
<dbReference type="PANTHER" id="PTHR14218:SF19">
    <property type="entry name" value="SERINE PROTEASE AORO, PUTATIVE (AFU_ORTHOLOGUE AFUA_6G10250)-RELATED"/>
    <property type="match status" value="1"/>
</dbReference>
<evidence type="ECO:0000256" key="5">
    <source>
        <dbReference type="ARBA" id="ARBA00022825"/>
    </source>
</evidence>